<keyword evidence="3" id="KW-0238">DNA-binding</keyword>
<dbReference type="Pfam" id="PF01609">
    <property type="entry name" value="DDE_Tnp_1"/>
    <property type="match status" value="1"/>
</dbReference>
<dbReference type="GO" id="GO:0006313">
    <property type="term" value="P:DNA transposition"/>
    <property type="evidence" value="ECO:0007669"/>
    <property type="project" value="InterPro"/>
</dbReference>
<keyword evidence="8" id="KW-1185">Reference proteome</keyword>
<evidence type="ECO:0000259" key="6">
    <source>
        <dbReference type="Pfam" id="PF01609"/>
    </source>
</evidence>
<evidence type="ECO:0000256" key="5">
    <source>
        <dbReference type="SAM" id="MobiDB-lite"/>
    </source>
</evidence>
<evidence type="ECO:0000256" key="3">
    <source>
        <dbReference type="ARBA" id="ARBA00023125"/>
    </source>
</evidence>
<name>A0A1H8D077_9RHOB</name>
<keyword evidence="4" id="KW-0233">DNA recombination</keyword>
<dbReference type="RefSeq" id="WP_139193930.1">
    <property type="nucleotide sequence ID" value="NZ_FOCO01000006.1"/>
</dbReference>
<dbReference type="PANTHER" id="PTHR35604">
    <property type="entry name" value="TRANSPOSASE INSH FOR INSERTION SEQUENCE ELEMENT IS5A-RELATED"/>
    <property type="match status" value="1"/>
</dbReference>
<evidence type="ECO:0000256" key="1">
    <source>
        <dbReference type="ARBA" id="ARBA00010075"/>
    </source>
</evidence>
<dbReference type="GO" id="GO:0004803">
    <property type="term" value="F:transposase activity"/>
    <property type="evidence" value="ECO:0007669"/>
    <property type="project" value="InterPro"/>
</dbReference>
<dbReference type="EMBL" id="FOCO01000006">
    <property type="protein sequence ID" value="SEN00034.1"/>
    <property type="molecule type" value="Genomic_DNA"/>
</dbReference>
<reference evidence="7 8" key="1">
    <citation type="submission" date="2016-10" db="EMBL/GenBank/DDBJ databases">
        <authorList>
            <person name="de Groot N.N."/>
        </authorList>
    </citation>
    <scope>NUCLEOTIDE SEQUENCE [LARGE SCALE GENOMIC DNA]</scope>
    <source>
        <strain evidence="7 8">CGMCC 1.10836</strain>
    </source>
</reference>
<protein>
    <submittedName>
        <fullName evidence="7">Transposase and inactivated derivatives, IS5 family</fullName>
    </submittedName>
</protein>
<dbReference type="AlphaFoldDB" id="A0A1H8D077"/>
<dbReference type="InterPro" id="IPR002559">
    <property type="entry name" value="Transposase_11"/>
</dbReference>
<proteinExistence type="inferred from homology"/>
<feature type="non-terminal residue" evidence="7">
    <location>
        <position position="1"/>
    </location>
</feature>
<evidence type="ECO:0000256" key="4">
    <source>
        <dbReference type="ARBA" id="ARBA00023172"/>
    </source>
</evidence>
<comment type="similarity">
    <text evidence="1">Belongs to the transposase 11 family.</text>
</comment>
<dbReference type="InterPro" id="IPR047959">
    <property type="entry name" value="Transpos_IS5"/>
</dbReference>
<dbReference type="STRING" id="1077947.SAMN05216227_10061"/>
<dbReference type="GO" id="GO:0003677">
    <property type="term" value="F:DNA binding"/>
    <property type="evidence" value="ECO:0007669"/>
    <property type="project" value="UniProtKB-KW"/>
</dbReference>
<feature type="region of interest" description="Disordered" evidence="5">
    <location>
        <begin position="129"/>
        <end position="149"/>
    </location>
</feature>
<evidence type="ECO:0000313" key="8">
    <source>
        <dbReference type="Proteomes" id="UP000183002"/>
    </source>
</evidence>
<evidence type="ECO:0000256" key="2">
    <source>
        <dbReference type="ARBA" id="ARBA00022578"/>
    </source>
</evidence>
<evidence type="ECO:0000313" key="7">
    <source>
        <dbReference type="EMBL" id="SEN00034.1"/>
    </source>
</evidence>
<feature type="domain" description="Transposase IS4-like" evidence="6">
    <location>
        <begin position="4"/>
        <end position="192"/>
    </location>
</feature>
<accession>A0A1H8D077</accession>
<dbReference type="NCBIfam" id="NF033581">
    <property type="entry name" value="transpos_IS5_4"/>
    <property type="match status" value="1"/>
</dbReference>
<dbReference type="Proteomes" id="UP000183002">
    <property type="component" value="Unassembled WGS sequence"/>
</dbReference>
<sequence length="206" mass="23144">GGQILDASIVPVPRNHNTRDENATIKKGEVPEDWADKPAKRCQKDLDARWTKKHGKSHYGYKNHTNVDRTHKLVRRYHVTDAAVHDSQTVDHLLMQGNTGSGVWADAAYRSEEMEAKLRDRKLKSYIHRKGKRGKPLTEQAKGSNRTKSTVRVRVEHIFGAQANDMGGTLVRTIGLVRAKAAIGMKNLAYNMRRLGQLGRISPHPA</sequence>
<dbReference type="PANTHER" id="PTHR35604:SF2">
    <property type="entry name" value="TRANSPOSASE INSH FOR INSERTION SEQUENCE ELEMENT IS5A-RELATED"/>
    <property type="match status" value="1"/>
</dbReference>
<organism evidence="7 8">
    <name type="scientific">Pseudorhodobacter antarcticus</name>
    <dbReference type="NCBI Taxonomy" id="1077947"/>
    <lineage>
        <taxon>Bacteria</taxon>
        <taxon>Pseudomonadati</taxon>
        <taxon>Pseudomonadota</taxon>
        <taxon>Alphaproteobacteria</taxon>
        <taxon>Rhodobacterales</taxon>
        <taxon>Paracoccaceae</taxon>
        <taxon>Pseudorhodobacter</taxon>
    </lineage>
</organism>
<keyword evidence="2" id="KW-0815">Transposition</keyword>
<gene>
    <name evidence="7" type="ORF">SAMN05216227_10061</name>
</gene>